<dbReference type="OrthoDB" id="4111629at2759"/>
<gene>
    <name evidence="1" type="ORF">PV07_02876</name>
</gene>
<keyword evidence="2" id="KW-1185">Reference proteome</keyword>
<dbReference type="VEuPathDB" id="FungiDB:PV07_02876"/>
<dbReference type="EMBL" id="KN847041">
    <property type="protein sequence ID" value="KIW31209.1"/>
    <property type="molecule type" value="Genomic_DNA"/>
</dbReference>
<name>A0A0D2D678_9EURO</name>
<protein>
    <submittedName>
        <fullName evidence="1">Uncharacterized protein</fullName>
    </submittedName>
</protein>
<sequence length="600" mass="68892">MLALKSMRLPYSIADPWHATKAKVQLPSEVIDLIAELLYESSCRQLSSLLPFSLVARHFRKSALPFLFGTVSHVVRDRLDQRKHELLRCLLDDHHLLGYVHTLHVQRPLEIPDFKSPDNAASADSREHYYSDLGEIRDSLPFMHRLHRIRLDCSAAAAYEVIKMLPHDQRYEVIIDHLYTSSPWPDLIQATTAMVSLAQRHQLALGAFGAPPFKYPEPDQSTYDAIAKATAVDLHIDWLLRHSSADESETPHIKEGPSWTELRLNITRAFTFPPRSPESLISSVIPWANLQRLSIEWGLTVPINDFMYLSAPRLLHLQALRIRANHPRDYHPGCSYGEPPVLLFEDDLRNAFAIDFTQMSELRELEVDGICNHIPITDLVGPKLRRLRLHCEDSWSSVYSKQSQRSSTDIMTAAKLAPKLERLELDIGYIEHLWHPTAIPGVDVHVEQYAFLNALAKFQHLRFLRLFPPFIASSSLRTEGRVQHCVPVSDTQAVRIFDQLRGECHSLQLLSIAAAPSFVDIDTMYWQVTQQGDQTVLTTGHRSRNYKHCQTWVGHRRMRSEIKRFNTPQIYLPDSDGWMLTRNDLHDVRQAPPGVRWWGD</sequence>
<dbReference type="AlphaFoldDB" id="A0A0D2D678"/>
<organism evidence="1 2">
    <name type="scientific">Cladophialophora immunda</name>
    <dbReference type="NCBI Taxonomy" id="569365"/>
    <lineage>
        <taxon>Eukaryota</taxon>
        <taxon>Fungi</taxon>
        <taxon>Dikarya</taxon>
        <taxon>Ascomycota</taxon>
        <taxon>Pezizomycotina</taxon>
        <taxon>Eurotiomycetes</taxon>
        <taxon>Chaetothyriomycetidae</taxon>
        <taxon>Chaetothyriales</taxon>
        <taxon>Herpotrichiellaceae</taxon>
        <taxon>Cladophialophora</taxon>
    </lineage>
</organism>
<evidence type="ECO:0000313" key="1">
    <source>
        <dbReference type="EMBL" id="KIW31209.1"/>
    </source>
</evidence>
<dbReference type="GeneID" id="27342070"/>
<reference evidence="1 2" key="1">
    <citation type="submission" date="2015-01" db="EMBL/GenBank/DDBJ databases">
        <title>The Genome Sequence of Cladophialophora immunda CBS83496.</title>
        <authorList>
            <consortium name="The Broad Institute Genomics Platform"/>
            <person name="Cuomo C."/>
            <person name="de Hoog S."/>
            <person name="Gorbushina A."/>
            <person name="Stielow B."/>
            <person name="Teixiera M."/>
            <person name="Abouelleil A."/>
            <person name="Chapman S.B."/>
            <person name="Priest M."/>
            <person name="Young S.K."/>
            <person name="Wortman J."/>
            <person name="Nusbaum C."/>
            <person name="Birren B."/>
        </authorList>
    </citation>
    <scope>NUCLEOTIDE SEQUENCE [LARGE SCALE GENOMIC DNA]</scope>
    <source>
        <strain evidence="1 2">CBS 83496</strain>
    </source>
</reference>
<accession>A0A0D2D678</accession>
<evidence type="ECO:0000313" key="2">
    <source>
        <dbReference type="Proteomes" id="UP000054466"/>
    </source>
</evidence>
<proteinExistence type="predicted"/>
<dbReference type="RefSeq" id="XP_016251425.1">
    <property type="nucleotide sequence ID" value="XM_016389523.1"/>
</dbReference>
<dbReference type="Proteomes" id="UP000054466">
    <property type="component" value="Unassembled WGS sequence"/>
</dbReference>
<dbReference type="HOGENOM" id="CLU_460786_0_0_1"/>